<dbReference type="EMBL" id="LNXU01000058">
    <property type="protein sequence ID" value="KTC67715.1"/>
    <property type="molecule type" value="Genomic_DNA"/>
</dbReference>
<dbReference type="AlphaFoldDB" id="A0A0W0R9J8"/>
<dbReference type="Pfam" id="PF08751">
    <property type="entry name" value="TrwC"/>
    <property type="match status" value="1"/>
</dbReference>
<dbReference type="OrthoDB" id="1634048at2"/>
<dbReference type="SUPFAM" id="SSF52540">
    <property type="entry name" value="P-loop containing nucleoside triphosphate hydrolases"/>
    <property type="match status" value="2"/>
</dbReference>
<dbReference type="RefSeq" id="WP_058461034.1">
    <property type="nucleotide sequence ID" value="NZ_CAAAIY010000034.1"/>
</dbReference>
<comment type="caution">
    <text evidence="2">The sequence shown here is derived from an EMBL/GenBank/DDBJ whole genome shotgun (WGS) entry which is preliminary data.</text>
</comment>
<organism evidence="2 3">
    <name type="scientific">Legionella bozemanae</name>
    <name type="common">Fluoribacter bozemanae</name>
    <dbReference type="NCBI Taxonomy" id="447"/>
    <lineage>
        <taxon>Bacteria</taxon>
        <taxon>Pseudomonadati</taxon>
        <taxon>Pseudomonadota</taxon>
        <taxon>Gammaproteobacteria</taxon>
        <taxon>Legionellales</taxon>
        <taxon>Legionellaceae</taxon>
        <taxon>Legionella</taxon>
    </lineage>
</organism>
<dbReference type="Gene3D" id="2.30.30.940">
    <property type="match status" value="1"/>
</dbReference>
<sequence>MLSVQPLKSAQGAADYYTAAFNYYTGDATAMQWLGKAAEHLKLSGMVEKEEMLALLEGALPNGQKLQNRQGVHRPGFDMTFSAPKSVSLLVGLGVAPELISFHDQAVQYAISQIEKEFSQTRSVRDEAIIFEKTDNLCVAAFRQPSSRANDPALHTHCVTMNLTFHNGKFKSLASDPSRNKGVLEQIQNNAHYCGLIYRQHLANSLKEAGFSLRLSGDGLFEIDGIPEDVLRAFSRRRGEIEAHLSEKGWSGAKSASAANLLTRQNKEEQDIHVLKQEWQERAHTLGFDAHEFLKNRNQQLETNSFFSALKEKVHNLINHFKKQNTSELDAARACVHVAVERLSQRTAFFSERQLLTESMKHSLIAPQSITQKELLAAIEQENKAQTLYEAKCPETQQTVYTTPWLLTLEAETIARIEHNKGVVPAIASRQHIKSFQQKRASYLIYPMTQSQKQSMIALLTSQDRFSAIQGFAGVAKTSMLAEAKTLIEEKGYMLRGITVASSAAHELQTKAGIRTDVFPIVHQELKEAPTGSLFKTLFIVDEASMLSSHQGHELLKQIERTGARLILVGDKAQLPSVNTGRIFSLAQDYGIETSVMDEIVRQQNQKAKEAVICATKGDVQGAIERLNVQILPTYEKRIQWIAEHWLSLSPKQRDETLLFAPTHANRKAITQILRGGLKQESSLNGDALIQKVLHPKSIEAVQQRFVSYYQKGDVVRFNQNFNKGIKQGAYFTVGQMTKKHYRDNVLLLINTEGKSFNFPLKNLPAYKTHSGPFERIIELYQAKELELLKGDKVMWTRNFKELDLRNGQCAKVHEIKEHDIVFKNQEGAIFSIQKAHPALNHLDYSYVLTNYKVQGKDAPYGIGLMESYHRFSATMKNFYVQISRAIHGMTLVTDNKEQLVQAIQKNSDEKRASLDVISSHKLNQHVSRFTHNHQFSIKPAIDKKIQFELQNERINSLRQLNKIEELSFTKDESGKVFIEKTKNFIKELEL</sequence>
<reference evidence="2 3" key="1">
    <citation type="submission" date="2015-11" db="EMBL/GenBank/DDBJ databases">
        <title>Genomic analysis of 38 Legionella species identifies large and diverse effector repertoires.</title>
        <authorList>
            <person name="Burstein D."/>
            <person name="Amaro F."/>
            <person name="Zusman T."/>
            <person name="Lifshitz Z."/>
            <person name="Cohen O."/>
            <person name="Gilbert J.A."/>
            <person name="Pupko T."/>
            <person name="Shuman H.A."/>
            <person name="Segal G."/>
        </authorList>
    </citation>
    <scope>NUCLEOTIDE SEQUENCE [LARGE SCALE GENOMIC DNA]</scope>
    <source>
        <strain evidence="2 3">WIGA</strain>
    </source>
</reference>
<dbReference type="InterPro" id="IPR014862">
    <property type="entry name" value="TrwC"/>
</dbReference>
<dbReference type="Gene3D" id="3.40.50.300">
    <property type="entry name" value="P-loop containing nucleotide triphosphate hydrolases"/>
    <property type="match status" value="2"/>
</dbReference>
<keyword evidence="3" id="KW-1185">Reference proteome</keyword>
<proteinExistence type="predicted"/>
<gene>
    <name evidence="2" type="ORF">Lboz_3529</name>
</gene>
<dbReference type="InterPro" id="IPR027417">
    <property type="entry name" value="P-loop_NTPase"/>
</dbReference>
<dbReference type="Proteomes" id="UP000054695">
    <property type="component" value="Unassembled WGS sequence"/>
</dbReference>
<dbReference type="SUPFAM" id="SSF55464">
    <property type="entry name" value="Origin of replication-binding domain, RBD-like"/>
    <property type="match status" value="1"/>
</dbReference>
<evidence type="ECO:0000313" key="3">
    <source>
        <dbReference type="Proteomes" id="UP000054695"/>
    </source>
</evidence>
<feature type="domain" description="TrwC relaxase" evidence="1">
    <location>
        <begin position="10"/>
        <end position="285"/>
    </location>
</feature>
<accession>A0A0W0R9J8</accession>
<protein>
    <submittedName>
        <fullName evidence="2">Conjugative transfer protein TraI</fullName>
    </submittedName>
</protein>
<dbReference type="NCBIfam" id="TIGR02686">
    <property type="entry name" value="relax_trwC"/>
    <property type="match status" value="1"/>
</dbReference>
<dbReference type="STRING" id="447.Lboz_3529"/>
<evidence type="ECO:0000259" key="1">
    <source>
        <dbReference type="Pfam" id="PF08751"/>
    </source>
</evidence>
<dbReference type="NCBIfam" id="NF041492">
    <property type="entry name" value="MobF"/>
    <property type="match status" value="1"/>
</dbReference>
<dbReference type="PATRIC" id="fig|447.4.peg.3780"/>
<dbReference type="Pfam" id="PF13604">
    <property type="entry name" value="AAA_30"/>
    <property type="match status" value="1"/>
</dbReference>
<evidence type="ECO:0000313" key="2">
    <source>
        <dbReference type="EMBL" id="KTC67715.1"/>
    </source>
</evidence>
<dbReference type="InterPro" id="IPR014059">
    <property type="entry name" value="TraI/TrwC_relax"/>
</dbReference>
<name>A0A0W0R9J8_LEGBO</name>